<gene>
    <name evidence="5" type="ORF">P154DRAFT_439869</name>
</gene>
<evidence type="ECO:0000256" key="3">
    <source>
        <dbReference type="ARBA" id="ARBA00022691"/>
    </source>
</evidence>
<evidence type="ECO:0000259" key="4">
    <source>
        <dbReference type="Pfam" id="PF00891"/>
    </source>
</evidence>
<keyword evidence="3" id="KW-0949">S-adenosyl-L-methionine</keyword>
<organism evidence="5 6">
    <name type="scientific">Amniculicola lignicola CBS 123094</name>
    <dbReference type="NCBI Taxonomy" id="1392246"/>
    <lineage>
        <taxon>Eukaryota</taxon>
        <taxon>Fungi</taxon>
        <taxon>Dikarya</taxon>
        <taxon>Ascomycota</taxon>
        <taxon>Pezizomycotina</taxon>
        <taxon>Dothideomycetes</taxon>
        <taxon>Pleosporomycetidae</taxon>
        <taxon>Pleosporales</taxon>
        <taxon>Amniculicolaceae</taxon>
        <taxon>Amniculicola</taxon>
    </lineage>
</organism>
<sequence length="447" mass="49168">MGDTNTTQDASPTLESLASEISSITSKITSYLAENKLQAPTLGADSPTSFPILSPELFVQKQVLIDALNNLSILVQGPEASIFNYVHSAAPDAATLAVLNTFDFWSAVPLSGSASFESIASAVDLPVEVVTRILMHAITNGFFTETLPGKRNTEIVHSSRSAALARSSGLRSLVQAVLDDAGAPTLLLNEALRRYSKGKKDLAAKPEESAFALLHSGEVYPKEQKDYFGYLESGDGWRSRSYTGFMKYLKEVFGLEKVVLDLYDWEQAGSAHVVDVGGSAGHDAVVLAENFPSLKITVQDLPQVKAAFTATTPAHLTPRISFSSHNFFEPQPITADIYLFKMIFHDYTLPDIVRIFKATIPALKLGAKVILLEYIGDRGEAKESLPKSMRQWGTATDVRLMALFNARGKKEEDWKRLFEEADERFEVKPLRTDAHDSFWIVEAVWKG</sequence>
<dbReference type="SUPFAM" id="SSF53335">
    <property type="entry name" value="S-adenosyl-L-methionine-dependent methyltransferases"/>
    <property type="match status" value="1"/>
</dbReference>
<evidence type="ECO:0000313" key="6">
    <source>
        <dbReference type="Proteomes" id="UP000799779"/>
    </source>
</evidence>
<evidence type="ECO:0000256" key="1">
    <source>
        <dbReference type="ARBA" id="ARBA00022603"/>
    </source>
</evidence>
<dbReference type="EMBL" id="ML977606">
    <property type="protein sequence ID" value="KAF1998107.1"/>
    <property type="molecule type" value="Genomic_DNA"/>
</dbReference>
<dbReference type="InterPro" id="IPR001077">
    <property type="entry name" value="COMT_C"/>
</dbReference>
<dbReference type="InterPro" id="IPR029063">
    <property type="entry name" value="SAM-dependent_MTases_sf"/>
</dbReference>
<evidence type="ECO:0000256" key="2">
    <source>
        <dbReference type="ARBA" id="ARBA00022679"/>
    </source>
</evidence>
<reference evidence="5" key="1">
    <citation type="journal article" date="2020" name="Stud. Mycol.">
        <title>101 Dothideomycetes genomes: a test case for predicting lifestyles and emergence of pathogens.</title>
        <authorList>
            <person name="Haridas S."/>
            <person name="Albert R."/>
            <person name="Binder M."/>
            <person name="Bloem J."/>
            <person name="Labutti K."/>
            <person name="Salamov A."/>
            <person name="Andreopoulos B."/>
            <person name="Baker S."/>
            <person name="Barry K."/>
            <person name="Bills G."/>
            <person name="Bluhm B."/>
            <person name="Cannon C."/>
            <person name="Castanera R."/>
            <person name="Culley D."/>
            <person name="Daum C."/>
            <person name="Ezra D."/>
            <person name="Gonzalez J."/>
            <person name="Henrissat B."/>
            <person name="Kuo A."/>
            <person name="Liang C."/>
            <person name="Lipzen A."/>
            <person name="Lutzoni F."/>
            <person name="Magnuson J."/>
            <person name="Mondo S."/>
            <person name="Nolan M."/>
            <person name="Ohm R."/>
            <person name="Pangilinan J."/>
            <person name="Park H.-J."/>
            <person name="Ramirez L."/>
            <person name="Alfaro M."/>
            <person name="Sun H."/>
            <person name="Tritt A."/>
            <person name="Yoshinaga Y."/>
            <person name="Zwiers L.-H."/>
            <person name="Turgeon B."/>
            <person name="Goodwin S."/>
            <person name="Spatafora J."/>
            <person name="Crous P."/>
            <person name="Grigoriev I."/>
        </authorList>
    </citation>
    <scope>NUCLEOTIDE SEQUENCE</scope>
    <source>
        <strain evidence="5">CBS 123094</strain>
    </source>
</reference>
<dbReference type="Proteomes" id="UP000799779">
    <property type="component" value="Unassembled WGS sequence"/>
</dbReference>
<dbReference type="GO" id="GO:0008171">
    <property type="term" value="F:O-methyltransferase activity"/>
    <property type="evidence" value="ECO:0007669"/>
    <property type="project" value="InterPro"/>
</dbReference>
<dbReference type="PANTHER" id="PTHR43712">
    <property type="entry name" value="PUTATIVE (AFU_ORTHOLOGUE AFUA_4G14580)-RELATED"/>
    <property type="match status" value="1"/>
</dbReference>
<dbReference type="PANTHER" id="PTHR43712:SF12">
    <property type="entry name" value="STERIGMATOCYSTIN 8-O-METHYLTRANSFERASE"/>
    <property type="match status" value="1"/>
</dbReference>
<dbReference type="PROSITE" id="PS51683">
    <property type="entry name" value="SAM_OMT_II"/>
    <property type="match status" value="1"/>
</dbReference>
<dbReference type="InterPro" id="IPR016461">
    <property type="entry name" value="COMT-like"/>
</dbReference>
<keyword evidence="2 5" id="KW-0808">Transferase</keyword>
<dbReference type="OrthoDB" id="1606438at2759"/>
<dbReference type="AlphaFoldDB" id="A0A6A5W9M7"/>
<accession>A0A6A5W9M7</accession>
<protein>
    <submittedName>
        <fullName evidence="5">Sterigmatocystin 8-O-methyltransferase</fullName>
    </submittedName>
</protein>
<dbReference type="Pfam" id="PF00891">
    <property type="entry name" value="Methyltransf_2"/>
    <property type="match status" value="1"/>
</dbReference>
<name>A0A6A5W9M7_9PLEO</name>
<feature type="domain" description="O-methyltransferase C-terminal" evidence="4">
    <location>
        <begin position="244"/>
        <end position="421"/>
    </location>
</feature>
<keyword evidence="6" id="KW-1185">Reference proteome</keyword>
<dbReference type="GO" id="GO:0032259">
    <property type="term" value="P:methylation"/>
    <property type="evidence" value="ECO:0007669"/>
    <property type="project" value="UniProtKB-KW"/>
</dbReference>
<proteinExistence type="predicted"/>
<evidence type="ECO:0000313" key="5">
    <source>
        <dbReference type="EMBL" id="KAF1998107.1"/>
    </source>
</evidence>
<keyword evidence="1 5" id="KW-0489">Methyltransferase</keyword>
<dbReference type="Gene3D" id="3.40.50.150">
    <property type="entry name" value="Vaccinia Virus protein VP39"/>
    <property type="match status" value="1"/>
</dbReference>